<evidence type="ECO:0000313" key="3">
    <source>
        <dbReference type="Proteomes" id="UP000289152"/>
    </source>
</evidence>
<proteinExistence type="predicted"/>
<dbReference type="InParanoid" id="A0A4Q1BN77"/>
<dbReference type="AlphaFoldDB" id="A0A4Q1BN77"/>
<evidence type="ECO:0000313" key="2">
    <source>
        <dbReference type="EMBL" id="RXK39313.1"/>
    </source>
</evidence>
<feature type="compositionally biased region" description="Low complexity" evidence="1">
    <location>
        <begin position="44"/>
        <end position="59"/>
    </location>
</feature>
<feature type="compositionally biased region" description="Polar residues" evidence="1">
    <location>
        <begin position="1"/>
        <end position="22"/>
    </location>
</feature>
<feature type="compositionally biased region" description="Basic and acidic residues" evidence="1">
    <location>
        <begin position="87"/>
        <end position="105"/>
    </location>
</feature>
<dbReference type="Proteomes" id="UP000289152">
    <property type="component" value="Unassembled WGS sequence"/>
</dbReference>
<dbReference type="EMBL" id="SDIL01000033">
    <property type="protein sequence ID" value="RXK39313.1"/>
    <property type="molecule type" value="Genomic_DNA"/>
</dbReference>
<accession>A0A4Q1BN77</accession>
<reference evidence="2 3" key="1">
    <citation type="submission" date="2016-06" db="EMBL/GenBank/DDBJ databases">
        <title>Evolution of pathogenesis and genome organization in the Tremellales.</title>
        <authorList>
            <person name="Cuomo C."/>
            <person name="Litvintseva A."/>
            <person name="Heitman J."/>
            <person name="Chen Y."/>
            <person name="Sun S."/>
            <person name="Springer D."/>
            <person name="Dromer F."/>
            <person name="Young S."/>
            <person name="Zeng Q."/>
            <person name="Chapman S."/>
            <person name="Gujja S."/>
            <person name="Saif S."/>
            <person name="Birren B."/>
        </authorList>
    </citation>
    <scope>NUCLEOTIDE SEQUENCE [LARGE SCALE GENOMIC DNA]</scope>
    <source>
        <strain evidence="2 3">ATCC 28783</strain>
    </source>
</reference>
<comment type="caution">
    <text evidence="2">The sequence shown here is derived from an EMBL/GenBank/DDBJ whole genome shotgun (WGS) entry which is preliminary data.</text>
</comment>
<evidence type="ECO:0000256" key="1">
    <source>
        <dbReference type="SAM" id="MobiDB-lite"/>
    </source>
</evidence>
<sequence>MRISPASSPGSLMTDSSPSGPSTAPPRTLQTDQDESDLVHVVRSSSEALSDLSELSPLPNFVIPSINKKRPRENDGTPKKPKKVKKKGETEADVVVKAETSESQKGKNVYCHQRVTLPLHYFRIQKLIS</sequence>
<feature type="region of interest" description="Disordered" evidence="1">
    <location>
        <begin position="1"/>
        <end position="107"/>
    </location>
</feature>
<protein>
    <submittedName>
        <fullName evidence="2">Uncharacterized protein</fullName>
    </submittedName>
</protein>
<name>A0A4Q1BN77_TREME</name>
<keyword evidence="3" id="KW-1185">Reference proteome</keyword>
<organism evidence="2 3">
    <name type="scientific">Tremella mesenterica</name>
    <name type="common">Jelly fungus</name>
    <dbReference type="NCBI Taxonomy" id="5217"/>
    <lineage>
        <taxon>Eukaryota</taxon>
        <taxon>Fungi</taxon>
        <taxon>Dikarya</taxon>
        <taxon>Basidiomycota</taxon>
        <taxon>Agaricomycotina</taxon>
        <taxon>Tremellomycetes</taxon>
        <taxon>Tremellales</taxon>
        <taxon>Tremellaceae</taxon>
        <taxon>Tremella</taxon>
    </lineage>
</organism>
<gene>
    <name evidence="2" type="ORF">M231_03392</name>
</gene>